<organism evidence="2 3">
    <name type="scientific">Vibrio sinaloensis DSM 21326</name>
    <dbReference type="NCBI Taxonomy" id="945550"/>
    <lineage>
        <taxon>Bacteria</taxon>
        <taxon>Pseudomonadati</taxon>
        <taxon>Pseudomonadota</taxon>
        <taxon>Gammaproteobacteria</taxon>
        <taxon>Vibrionales</taxon>
        <taxon>Vibrionaceae</taxon>
        <taxon>Vibrio</taxon>
        <taxon>Vibrio oreintalis group</taxon>
    </lineage>
</organism>
<gene>
    <name evidence="2" type="ORF">VISI1226_10822</name>
</gene>
<name>E8MAY6_PHOS4</name>
<evidence type="ECO:0000256" key="1">
    <source>
        <dbReference type="SAM" id="MobiDB-lite"/>
    </source>
</evidence>
<sequence>MVAKIYGKQLKQVNQTSRNVSRELDKAEKGVNDLT</sequence>
<dbReference type="EMBL" id="AEVT01000098">
    <property type="protein sequence ID" value="EGA68816.1"/>
    <property type="molecule type" value="Genomic_DNA"/>
</dbReference>
<reference evidence="2 3" key="1">
    <citation type="journal article" date="2012" name="Int. J. Syst. Evol. Microbiol.">
        <title>Vibrio caribbeanicus sp. nov., isolated from the marine sponge Scleritoderma cyanea.</title>
        <authorList>
            <person name="Hoffmann M."/>
            <person name="Monday S.R."/>
            <person name="Allard M.W."/>
            <person name="Strain E.A."/>
            <person name="Whittaker P."/>
            <person name="Naum M."/>
            <person name="McCarthy P.J."/>
            <person name="Lopez J.V."/>
            <person name="Fischer M."/>
            <person name="Brown E.W."/>
        </authorList>
    </citation>
    <scope>NUCLEOTIDE SEQUENCE [LARGE SCALE GENOMIC DNA]</scope>
    <source>
        <strain evidence="3">DSMZ 21326</strain>
    </source>
</reference>
<feature type="compositionally biased region" description="Basic and acidic residues" evidence="1">
    <location>
        <begin position="20"/>
        <end position="35"/>
    </location>
</feature>
<dbReference type="Proteomes" id="UP000006228">
    <property type="component" value="Unassembled WGS sequence"/>
</dbReference>
<comment type="caution">
    <text evidence="2">The sequence shown here is derived from an EMBL/GenBank/DDBJ whole genome shotgun (WGS) entry which is preliminary data.</text>
</comment>
<dbReference type="AlphaFoldDB" id="E8MAY6"/>
<protein>
    <submittedName>
        <fullName evidence="2">Uncharacterized protein</fullName>
    </submittedName>
</protein>
<proteinExistence type="predicted"/>
<feature type="region of interest" description="Disordered" evidence="1">
    <location>
        <begin position="14"/>
        <end position="35"/>
    </location>
</feature>
<evidence type="ECO:0000313" key="3">
    <source>
        <dbReference type="Proteomes" id="UP000006228"/>
    </source>
</evidence>
<evidence type="ECO:0000313" key="2">
    <source>
        <dbReference type="EMBL" id="EGA68816.1"/>
    </source>
</evidence>
<accession>E8MAY6</accession>